<dbReference type="AlphaFoldDB" id="A0AAW0RGM4"/>
<protein>
    <submittedName>
        <fullName evidence="2">Uncharacterized protein</fullName>
    </submittedName>
</protein>
<evidence type="ECO:0000256" key="1">
    <source>
        <dbReference type="SAM" id="MobiDB-lite"/>
    </source>
</evidence>
<organism evidence="2 3">
    <name type="scientific">Beauveria asiatica</name>
    <dbReference type="NCBI Taxonomy" id="1069075"/>
    <lineage>
        <taxon>Eukaryota</taxon>
        <taxon>Fungi</taxon>
        <taxon>Dikarya</taxon>
        <taxon>Ascomycota</taxon>
        <taxon>Pezizomycotina</taxon>
        <taxon>Sordariomycetes</taxon>
        <taxon>Hypocreomycetidae</taxon>
        <taxon>Hypocreales</taxon>
        <taxon>Cordycipitaceae</taxon>
        <taxon>Beauveria</taxon>
    </lineage>
</organism>
<reference evidence="2 3" key="1">
    <citation type="submission" date="2020-02" db="EMBL/GenBank/DDBJ databases">
        <title>Comparative genomics of the hypocrealean fungal genus Beauvera.</title>
        <authorList>
            <person name="Showalter D.N."/>
            <person name="Bushley K.E."/>
            <person name="Rehner S.A."/>
        </authorList>
    </citation>
    <scope>NUCLEOTIDE SEQUENCE [LARGE SCALE GENOMIC DNA]</scope>
    <source>
        <strain evidence="2 3">ARSEF4384</strain>
    </source>
</reference>
<keyword evidence="3" id="KW-1185">Reference proteome</keyword>
<feature type="region of interest" description="Disordered" evidence="1">
    <location>
        <begin position="45"/>
        <end position="124"/>
    </location>
</feature>
<dbReference type="EMBL" id="JAAHCF010001207">
    <property type="protein sequence ID" value="KAK8141091.1"/>
    <property type="molecule type" value="Genomic_DNA"/>
</dbReference>
<proteinExistence type="predicted"/>
<comment type="caution">
    <text evidence="2">The sequence shown here is derived from an EMBL/GenBank/DDBJ whole genome shotgun (WGS) entry which is preliminary data.</text>
</comment>
<feature type="compositionally biased region" description="Basic and acidic residues" evidence="1">
    <location>
        <begin position="58"/>
        <end position="73"/>
    </location>
</feature>
<gene>
    <name evidence="2" type="ORF">G3M48_000855</name>
</gene>
<sequence length="161" mass="17461">MRHDVRGSSFPSLPPTEANYETQLCEADTLYTFLSVNSALPPDELNSDSGYASANHAAQDDGAGRGPWVDDSRFGPPTDFLTLDYMPSSHNELNSDGGYASANHAAQDDGAGRGPRVDDSRFGPPTDFLTLDYMPSSHNELYSDNEFAFANCETTAEINLK</sequence>
<evidence type="ECO:0000313" key="2">
    <source>
        <dbReference type="EMBL" id="KAK8141091.1"/>
    </source>
</evidence>
<evidence type="ECO:0000313" key="3">
    <source>
        <dbReference type="Proteomes" id="UP001397290"/>
    </source>
</evidence>
<feature type="compositionally biased region" description="Basic and acidic residues" evidence="1">
    <location>
        <begin position="106"/>
        <end position="121"/>
    </location>
</feature>
<dbReference type="Proteomes" id="UP001397290">
    <property type="component" value="Unassembled WGS sequence"/>
</dbReference>
<accession>A0AAW0RGM4</accession>
<name>A0AAW0RGM4_9HYPO</name>